<dbReference type="RefSeq" id="XP_013021381.1">
    <property type="nucleotide sequence ID" value="XM_013165927.1"/>
</dbReference>
<evidence type="ECO:0000256" key="3">
    <source>
        <dbReference type="ARBA" id="ARBA00022679"/>
    </source>
</evidence>
<gene>
    <name evidence="6" type="ORF">SPOG_03663</name>
</gene>
<accession>S9X7N5</accession>
<dbReference type="AlphaFoldDB" id="S9X7N5"/>
<dbReference type="HOGENOM" id="CLU_024327_2_1_1"/>
<evidence type="ECO:0000313" key="7">
    <source>
        <dbReference type="Proteomes" id="UP000015464"/>
    </source>
</evidence>
<evidence type="ECO:0000313" key="6">
    <source>
        <dbReference type="EMBL" id="EPY53122.1"/>
    </source>
</evidence>
<name>S9X7N5_SCHCR</name>
<keyword evidence="2 6" id="KW-0328">Glycosyltransferase</keyword>
<feature type="transmembrane region" description="Helical" evidence="5">
    <location>
        <begin position="30"/>
        <end position="53"/>
    </location>
</feature>
<dbReference type="EMBL" id="KE546988">
    <property type="protein sequence ID" value="EPY53122.1"/>
    <property type="molecule type" value="Genomic_DNA"/>
</dbReference>
<dbReference type="Proteomes" id="UP000015464">
    <property type="component" value="Unassembled WGS sequence"/>
</dbReference>
<evidence type="ECO:0000256" key="2">
    <source>
        <dbReference type="ARBA" id="ARBA00022676"/>
    </source>
</evidence>
<comment type="similarity">
    <text evidence="1">Belongs to the glycosyltransferase 15 family.</text>
</comment>
<keyword evidence="3" id="KW-0808">Transferase</keyword>
<sequence length="444" mass="52264">MFGWDKNLYSSRSLQKPRFLFRRRLGSRTFVIPAIIVMVPILCLTLLTLWMGFRHVTYSMSHPPLEKIDDRLDPLFSKGCKNVALEAQMHLRMNATFVILARNSDLDGVISSIKSLEKHFNRHFNYPYTFLNDDPFDQKFMDTVRKYTAADIEFGEIGKDMFGFPDNIEVPMYQEAIADQGDRGIMYGDAESYHHMCRFFSGFFYKHPLLLKYQWYWRVEPDVTFTCDIPYDPFYYMQKHGKIYGYVIAIKELEDTVPSLFRYSSAYRRTKQLTSGLWNFFLESPDSEVKSEEKVVDANNVEYESSSFKSQLDSKMKTLYFEETSNMDGEAYNMCHFWSNFEIASFDFFRNEKYEDFFQTMDRTGGFWTERWGDAPFHSLAAGLFLKESEVHYFRDFGYRHSDIYHCGQDLGCNCECLPEFPEIEFAEGGCFRQWAKVVGDGLL</sequence>
<feature type="active site" description="Nucleophile" evidence="4">
    <location>
        <position position="342"/>
    </location>
</feature>
<dbReference type="GeneID" id="25037980"/>
<dbReference type="Gene3D" id="3.90.550.10">
    <property type="entry name" value="Spore Coat Polysaccharide Biosynthesis Protein SpsA, Chain A"/>
    <property type="match status" value="1"/>
</dbReference>
<dbReference type="GO" id="GO:0005794">
    <property type="term" value="C:Golgi apparatus"/>
    <property type="evidence" value="ECO:0007669"/>
    <property type="project" value="TreeGrafter"/>
</dbReference>
<keyword evidence="7" id="KW-1185">Reference proteome</keyword>
<dbReference type="STRING" id="653667.S9X7N5"/>
<dbReference type="GO" id="GO:0006487">
    <property type="term" value="P:protein N-linked glycosylation"/>
    <property type="evidence" value="ECO:0007669"/>
    <property type="project" value="TreeGrafter"/>
</dbReference>
<dbReference type="PANTHER" id="PTHR31121">
    <property type="entry name" value="ALPHA-1,2 MANNOSYLTRANSFERASE KTR1"/>
    <property type="match status" value="1"/>
</dbReference>
<dbReference type="PIRSF" id="PIRSF018153">
    <property type="entry name" value="Glyco_trans_15"/>
    <property type="match status" value="1"/>
</dbReference>
<proteinExistence type="inferred from homology"/>
<evidence type="ECO:0000256" key="4">
    <source>
        <dbReference type="PIRSR" id="PIRSR018153-1"/>
    </source>
</evidence>
<dbReference type="PANTHER" id="PTHR31121:SF16">
    <property type="entry name" value="O-GLYCOSIDE ALPHA-1,2-MANNOSYLTRANSFERASE HOMOLOG 4"/>
    <property type="match status" value="1"/>
</dbReference>
<dbReference type="InterPro" id="IPR002685">
    <property type="entry name" value="Glyco_trans_15"/>
</dbReference>
<organism evidence="6 7">
    <name type="scientific">Schizosaccharomyces cryophilus (strain OY26 / ATCC MYA-4695 / CBS 11777 / NBRC 106824 / NRRL Y48691)</name>
    <name type="common">Fission yeast</name>
    <dbReference type="NCBI Taxonomy" id="653667"/>
    <lineage>
        <taxon>Eukaryota</taxon>
        <taxon>Fungi</taxon>
        <taxon>Dikarya</taxon>
        <taxon>Ascomycota</taxon>
        <taxon>Taphrinomycotina</taxon>
        <taxon>Schizosaccharomycetes</taxon>
        <taxon>Schizosaccharomycetales</taxon>
        <taxon>Schizosaccharomycetaceae</taxon>
        <taxon>Schizosaccharomyces</taxon>
    </lineage>
</organism>
<protein>
    <submittedName>
        <fullName evidence="6">Mannosyltransferase complex subunit</fullName>
    </submittedName>
</protein>
<keyword evidence="5" id="KW-0812">Transmembrane</keyword>
<reference evidence="6 7" key="1">
    <citation type="journal article" date="2011" name="Science">
        <title>Comparative functional genomics of the fission yeasts.</title>
        <authorList>
            <person name="Rhind N."/>
            <person name="Chen Z."/>
            <person name="Yassour M."/>
            <person name="Thompson D.A."/>
            <person name="Haas B.J."/>
            <person name="Habib N."/>
            <person name="Wapinski I."/>
            <person name="Roy S."/>
            <person name="Lin M.F."/>
            <person name="Heiman D.I."/>
            <person name="Young S.K."/>
            <person name="Furuya K."/>
            <person name="Guo Y."/>
            <person name="Pidoux A."/>
            <person name="Chen H.M."/>
            <person name="Robbertse B."/>
            <person name="Goldberg J.M."/>
            <person name="Aoki K."/>
            <person name="Bayne E.H."/>
            <person name="Berlin A.M."/>
            <person name="Desjardins C.A."/>
            <person name="Dobbs E."/>
            <person name="Dukaj L."/>
            <person name="Fan L."/>
            <person name="FitzGerald M.G."/>
            <person name="French C."/>
            <person name="Gujja S."/>
            <person name="Hansen K."/>
            <person name="Keifenheim D."/>
            <person name="Levin J.Z."/>
            <person name="Mosher R.A."/>
            <person name="Mueller C.A."/>
            <person name="Pfiffner J."/>
            <person name="Priest M."/>
            <person name="Russ C."/>
            <person name="Smialowska A."/>
            <person name="Swoboda P."/>
            <person name="Sykes S.M."/>
            <person name="Vaughn M."/>
            <person name="Vengrova S."/>
            <person name="Yoder R."/>
            <person name="Zeng Q."/>
            <person name="Allshire R."/>
            <person name="Baulcombe D."/>
            <person name="Birren B.W."/>
            <person name="Brown W."/>
            <person name="Ekwall K."/>
            <person name="Kellis M."/>
            <person name="Leatherwood J."/>
            <person name="Levin H."/>
            <person name="Margalit H."/>
            <person name="Martienssen R."/>
            <person name="Nieduszynski C.A."/>
            <person name="Spatafora J.W."/>
            <person name="Friedman N."/>
            <person name="Dalgaard J.Z."/>
            <person name="Baumann P."/>
            <person name="Niki H."/>
            <person name="Regev A."/>
            <person name="Nusbaum C."/>
        </authorList>
    </citation>
    <scope>NUCLEOTIDE SEQUENCE [LARGE SCALE GENOMIC DNA]</scope>
    <source>
        <strain evidence="7">OY26 / ATCC MYA-4695 / CBS 11777 / NBRC 106824 / NRRL Y48691</strain>
    </source>
</reference>
<dbReference type="GO" id="GO:0000026">
    <property type="term" value="F:alpha-1,2-mannosyltransferase activity"/>
    <property type="evidence" value="ECO:0007669"/>
    <property type="project" value="TreeGrafter"/>
</dbReference>
<dbReference type="InterPro" id="IPR029044">
    <property type="entry name" value="Nucleotide-diphossugar_trans"/>
</dbReference>
<dbReference type="eggNOG" id="KOG4472">
    <property type="taxonomic scope" value="Eukaryota"/>
</dbReference>
<dbReference type="SUPFAM" id="SSF53448">
    <property type="entry name" value="Nucleotide-diphospho-sugar transferases"/>
    <property type="match status" value="1"/>
</dbReference>
<keyword evidence="5" id="KW-1133">Transmembrane helix</keyword>
<keyword evidence="5" id="KW-0472">Membrane</keyword>
<dbReference type="GO" id="GO:0016020">
    <property type="term" value="C:membrane"/>
    <property type="evidence" value="ECO:0007669"/>
    <property type="project" value="InterPro"/>
</dbReference>
<dbReference type="GO" id="GO:0000032">
    <property type="term" value="P:cell wall mannoprotein biosynthetic process"/>
    <property type="evidence" value="ECO:0007669"/>
    <property type="project" value="TreeGrafter"/>
</dbReference>
<evidence type="ECO:0000256" key="5">
    <source>
        <dbReference type="SAM" id="Phobius"/>
    </source>
</evidence>
<evidence type="ECO:0000256" key="1">
    <source>
        <dbReference type="ARBA" id="ARBA00007677"/>
    </source>
</evidence>
<dbReference type="Pfam" id="PF01793">
    <property type="entry name" value="Glyco_transf_15"/>
    <property type="match status" value="1"/>
</dbReference>
<dbReference type="OMA" id="YNDFFEM"/>
<dbReference type="OrthoDB" id="439943at2759"/>